<sequence>MSTGQRKSAAKVITDTAEKVERKIEGALTVLWDDLPSWQQDNKYIFSGYRTASGSFKRSFSSLGYLHNESVNIYSHLVGAIGFTIAGSVLYTVVRPRYETATQSDCLAFGAFFLGAAACLGMSATYHAISNHSPMVAKFGNKLDYVGIVSLITGSFLPTIYYGFYCHPHLQEAYWLMICSLGVGCACVSILERFRTPDWRPYRAAMFVAQGLSGVLPLLHGVRLYGLRTMQYRVGFLWILLEGAMYILGAGLYAARWPERSSPGRYDIWGSSHQIFHFLVVLAAISHLYALLVAFDYNHIVLERKC</sequence>
<dbReference type="GO" id="GO:0038023">
    <property type="term" value="F:signaling receptor activity"/>
    <property type="evidence" value="ECO:0007669"/>
    <property type="project" value="TreeGrafter"/>
</dbReference>
<dbReference type="GO" id="GO:0046872">
    <property type="term" value="F:metal ion binding"/>
    <property type="evidence" value="ECO:0007669"/>
    <property type="project" value="UniProtKB-KW"/>
</dbReference>
<keyword evidence="9" id="KW-1185">Reference proteome</keyword>
<dbReference type="GO" id="GO:0016020">
    <property type="term" value="C:membrane"/>
    <property type="evidence" value="ECO:0007669"/>
    <property type="project" value="UniProtKB-SubCell"/>
</dbReference>
<feature type="transmembrane region" description="Helical" evidence="7">
    <location>
        <begin position="203"/>
        <end position="222"/>
    </location>
</feature>
<evidence type="ECO:0000256" key="5">
    <source>
        <dbReference type="ARBA" id="ARBA00023136"/>
    </source>
</evidence>
<evidence type="ECO:0000313" key="9">
    <source>
        <dbReference type="Proteomes" id="UP000887226"/>
    </source>
</evidence>
<name>A0A9P8CB30_9HELO</name>
<comment type="subcellular location">
    <subcellularLocation>
        <location evidence="1">Membrane</location>
        <topology evidence="1">Multi-pass membrane protein</topology>
    </subcellularLocation>
</comment>
<feature type="transmembrane region" description="Helical" evidence="7">
    <location>
        <begin position="234"/>
        <end position="255"/>
    </location>
</feature>
<organism evidence="8 9">
    <name type="scientific">Calycina marina</name>
    <dbReference type="NCBI Taxonomy" id="1763456"/>
    <lineage>
        <taxon>Eukaryota</taxon>
        <taxon>Fungi</taxon>
        <taxon>Dikarya</taxon>
        <taxon>Ascomycota</taxon>
        <taxon>Pezizomycotina</taxon>
        <taxon>Leotiomycetes</taxon>
        <taxon>Helotiales</taxon>
        <taxon>Pezizellaceae</taxon>
        <taxon>Calycina</taxon>
    </lineage>
</organism>
<evidence type="ECO:0000256" key="6">
    <source>
        <dbReference type="PIRSR" id="PIRSR604254-1"/>
    </source>
</evidence>
<feature type="transmembrane region" description="Helical" evidence="7">
    <location>
        <begin position="275"/>
        <end position="295"/>
    </location>
</feature>
<evidence type="ECO:0000256" key="3">
    <source>
        <dbReference type="ARBA" id="ARBA00022692"/>
    </source>
</evidence>
<dbReference type="AlphaFoldDB" id="A0A9P8CB30"/>
<evidence type="ECO:0000256" key="1">
    <source>
        <dbReference type="ARBA" id="ARBA00004141"/>
    </source>
</evidence>
<feature type="transmembrane region" description="Helical" evidence="7">
    <location>
        <begin position="73"/>
        <end position="94"/>
    </location>
</feature>
<keyword evidence="6" id="KW-0479">Metal-binding</keyword>
<accession>A0A9P8CB30</accession>
<feature type="transmembrane region" description="Helical" evidence="7">
    <location>
        <begin position="145"/>
        <end position="166"/>
    </location>
</feature>
<dbReference type="Pfam" id="PF03006">
    <property type="entry name" value="HlyIII"/>
    <property type="match status" value="1"/>
</dbReference>
<feature type="binding site" evidence="6">
    <location>
        <position position="277"/>
    </location>
    <ligand>
        <name>Zn(2+)</name>
        <dbReference type="ChEBI" id="CHEBI:29105"/>
    </ligand>
</feature>
<evidence type="ECO:0000256" key="4">
    <source>
        <dbReference type="ARBA" id="ARBA00022989"/>
    </source>
</evidence>
<comment type="caution">
    <text evidence="8">The sequence shown here is derived from an EMBL/GenBank/DDBJ whole genome shotgun (WGS) entry which is preliminary data.</text>
</comment>
<feature type="transmembrane region" description="Helical" evidence="7">
    <location>
        <begin position="173"/>
        <end position="191"/>
    </location>
</feature>
<keyword evidence="5 7" id="KW-0472">Membrane</keyword>
<comment type="similarity">
    <text evidence="2">Belongs to the ADIPOR family.</text>
</comment>
<dbReference type="InterPro" id="IPR004254">
    <property type="entry name" value="AdipoR/HlyIII-related"/>
</dbReference>
<evidence type="ECO:0000313" key="8">
    <source>
        <dbReference type="EMBL" id="KAG9240147.1"/>
    </source>
</evidence>
<keyword evidence="4 7" id="KW-1133">Transmembrane helix</keyword>
<feature type="binding site" evidence="6">
    <location>
        <position position="273"/>
    </location>
    <ligand>
        <name>Zn(2+)</name>
        <dbReference type="ChEBI" id="CHEBI:29105"/>
    </ligand>
</feature>
<keyword evidence="3 7" id="KW-0812">Transmembrane</keyword>
<dbReference type="OrthoDB" id="529367at2759"/>
<protein>
    <submittedName>
        <fullName evidence="8">Hemolysin-III channel protein-like protein Izh2</fullName>
    </submittedName>
</protein>
<proteinExistence type="inferred from homology"/>
<gene>
    <name evidence="8" type="ORF">BJ878DRAFT_562155</name>
</gene>
<dbReference type="EMBL" id="MU254567">
    <property type="protein sequence ID" value="KAG9240147.1"/>
    <property type="molecule type" value="Genomic_DNA"/>
</dbReference>
<dbReference type="Proteomes" id="UP000887226">
    <property type="component" value="Unassembled WGS sequence"/>
</dbReference>
<dbReference type="PANTHER" id="PTHR20855:SF52">
    <property type="entry name" value="ADIPONECTIN RECEPTOR PROTEIN"/>
    <property type="match status" value="1"/>
</dbReference>
<dbReference type="PANTHER" id="PTHR20855">
    <property type="entry name" value="ADIPOR/PROGESTIN RECEPTOR-RELATED"/>
    <property type="match status" value="1"/>
</dbReference>
<keyword evidence="6" id="KW-0862">Zinc</keyword>
<reference evidence="8" key="1">
    <citation type="journal article" date="2021" name="IMA Fungus">
        <title>Genomic characterization of three marine fungi, including Emericellopsis atlantica sp. nov. with signatures of a generalist lifestyle and marine biomass degradation.</title>
        <authorList>
            <person name="Hagestad O.C."/>
            <person name="Hou L."/>
            <person name="Andersen J.H."/>
            <person name="Hansen E.H."/>
            <person name="Altermark B."/>
            <person name="Li C."/>
            <person name="Kuhnert E."/>
            <person name="Cox R.J."/>
            <person name="Crous P.W."/>
            <person name="Spatafora J.W."/>
            <person name="Lail K."/>
            <person name="Amirebrahimi M."/>
            <person name="Lipzen A."/>
            <person name="Pangilinan J."/>
            <person name="Andreopoulos W."/>
            <person name="Hayes R.D."/>
            <person name="Ng V."/>
            <person name="Grigoriev I.V."/>
            <person name="Jackson S.A."/>
            <person name="Sutton T.D.S."/>
            <person name="Dobson A.D.W."/>
            <person name="Rama T."/>
        </authorList>
    </citation>
    <scope>NUCLEOTIDE SEQUENCE</scope>
    <source>
        <strain evidence="8">TRa3180A</strain>
    </source>
</reference>
<evidence type="ECO:0000256" key="2">
    <source>
        <dbReference type="ARBA" id="ARBA00007018"/>
    </source>
</evidence>
<feature type="transmembrane region" description="Helical" evidence="7">
    <location>
        <begin position="106"/>
        <end position="125"/>
    </location>
</feature>
<feature type="binding site" evidence="6">
    <location>
        <position position="127"/>
    </location>
    <ligand>
        <name>Zn(2+)</name>
        <dbReference type="ChEBI" id="CHEBI:29105"/>
    </ligand>
</feature>
<dbReference type="GO" id="GO:0006882">
    <property type="term" value="P:intracellular zinc ion homeostasis"/>
    <property type="evidence" value="ECO:0007669"/>
    <property type="project" value="TreeGrafter"/>
</dbReference>
<evidence type="ECO:0000256" key="7">
    <source>
        <dbReference type="SAM" id="Phobius"/>
    </source>
</evidence>